<keyword evidence="1" id="KW-0175">Coiled coil</keyword>
<proteinExistence type="predicted"/>
<dbReference type="EMBL" id="JAIWQS010000001">
    <property type="protein sequence ID" value="KAJ8773988.1"/>
    <property type="molecule type" value="Genomic_DNA"/>
</dbReference>
<evidence type="ECO:0000313" key="3">
    <source>
        <dbReference type="Proteomes" id="UP001159364"/>
    </source>
</evidence>
<dbReference type="AlphaFoldDB" id="A0AAV8U818"/>
<keyword evidence="3" id="KW-1185">Reference proteome</keyword>
<feature type="coiled-coil region" evidence="1">
    <location>
        <begin position="25"/>
        <end position="52"/>
    </location>
</feature>
<organism evidence="2 3">
    <name type="scientific">Erythroxylum novogranatense</name>
    <dbReference type="NCBI Taxonomy" id="1862640"/>
    <lineage>
        <taxon>Eukaryota</taxon>
        <taxon>Viridiplantae</taxon>
        <taxon>Streptophyta</taxon>
        <taxon>Embryophyta</taxon>
        <taxon>Tracheophyta</taxon>
        <taxon>Spermatophyta</taxon>
        <taxon>Magnoliopsida</taxon>
        <taxon>eudicotyledons</taxon>
        <taxon>Gunneridae</taxon>
        <taxon>Pentapetalae</taxon>
        <taxon>rosids</taxon>
        <taxon>fabids</taxon>
        <taxon>Malpighiales</taxon>
        <taxon>Erythroxylaceae</taxon>
        <taxon>Erythroxylum</taxon>
    </lineage>
</organism>
<evidence type="ECO:0000256" key="1">
    <source>
        <dbReference type="SAM" id="Coils"/>
    </source>
</evidence>
<sequence>MGDIGPAFEASKCLLGFCCNRADYFDDLQDDLESLELKLLRLKNLQATIKKRVDKESGPSLLPKCRVIDWLVTAAVLEKRVVEVIGEAQHEIRHQCLRMFIPRCCCSYHRIGKRVSRMLKDVDHVLADSRFDDVVERQTEESWITNLTAQLQKTYQVSEGGDVAEAQEAIMRQLGLWPEDKLWMNKNEYERSSPEREEMKMEKFALLLCGLRKPREESDLFKVGVPTDYNTQGSKLVFTTPSKKVFNRMTAEKSIRISSLPKEASENRYSRVRRHLFFWHK</sequence>
<evidence type="ECO:0008006" key="4">
    <source>
        <dbReference type="Google" id="ProtNLM"/>
    </source>
</evidence>
<reference evidence="2 3" key="1">
    <citation type="submission" date="2021-09" db="EMBL/GenBank/DDBJ databases">
        <title>Genomic insights and catalytic innovation underlie evolution of tropane alkaloids biosynthesis.</title>
        <authorList>
            <person name="Wang Y.-J."/>
            <person name="Tian T."/>
            <person name="Huang J.-P."/>
            <person name="Huang S.-X."/>
        </authorList>
    </citation>
    <scope>NUCLEOTIDE SEQUENCE [LARGE SCALE GENOMIC DNA]</scope>
    <source>
        <strain evidence="2">KIB-2018</strain>
        <tissue evidence="2">Leaf</tissue>
    </source>
</reference>
<dbReference type="Proteomes" id="UP001159364">
    <property type="component" value="Linkage Group LG01"/>
</dbReference>
<name>A0AAV8U818_9ROSI</name>
<dbReference type="GO" id="GO:0043531">
    <property type="term" value="F:ADP binding"/>
    <property type="evidence" value="ECO:0007669"/>
    <property type="project" value="InterPro"/>
</dbReference>
<gene>
    <name evidence="2" type="ORF">K2173_009419</name>
</gene>
<comment type="caution">
    <text evidence="2">The sequence shown here is derived from an EMBL/GenBank/DDBJ whole genome shotgun (WGS) entry which is preliminary data.</text>
</comment>
<accession>A0AAV8U818</accession>
<evidence type="ECO:0000313" key="2">
    <source>
        <dbReference type="EMBL" id="KAJ8773988.1"/>
    </source>
</evidence>
<protein>
    <recommendedName>
        <fullName evidence="4">Rx N-terminal domain-containing protein</fullName>
    </recommendedName>
</protein>